<dbReference type="GO" id="GO:0030497">
    <property type="term" value="P:fatty acid elongation"/>
    <property type="evidence" value="ECO:0007669"/>
    <property type="project" value="TreeGrafter"/>
</dbReference>
<gene>
    <name evidence="3" type="ORF">QV13_25485</name>
</gene>
<dbReference type="PRINTS" id="PR00081">
    <property type="entry name" value="GDHRDH"/>
</dbReference>
<sequence length="235" mass="24454">MAATLEQKHVVVTGGTGALGSAVVTRLLQEGAICHVPNSHAAAPAHFPFTKHERVRLVNNVYLEDTEAVTAFYAGVPDLWASIHLAGGFAMAPVEKTESAAYNEMMDTNARTAFLCSRAAVRAMLASGTAGRIVNVSARPGLDPRRGAGMVAYAASKAAVAAMTVALAEELKGKGILVNAIAPSTLDTPTNRADMPDADFSKWVSLDAAAETIVYLASPSNEAMNGTLVPLYGKA</sequence>
<dbReference type="Pfam" id="PF00106">
    <property type="entry name" value="adh_short"/>
    <property type="match status" value="1"/>
</dbReference>
<organism evidence="3 4">
    <name type="scientific">Mesorhizobium hungaricum</name>
    <dbReference type="NCBI Taxonomy" id="1566387"/>
    <lineage>
        <taxon>Bacteria</taxon>
        <taxon>Pseudomonadati</taxon>
        <taxon>Pseudomonadota</taxon>
        <taxon>Alphaproteobacteria</taxon>
        <taxon>Hyphomicrobiales</taxon>
        <taxon>Phyllobacteriaceae</taxon>
        <taxon>Mesorhizobium</taxon>
    </lineage>
</organism>
<comment type="similarity">
    <text evidence="1 2">Belongs to the short-chain dehydrogenases/reductases (SDR) family.</text>
</comment>
<dbReference type="PRINTS" id="PR00080">
    <property type="entry name" value="SDRFAMILY"/>
</dbReference>
<evidence type="ECO:0000313" key="3">
    <source>
        <dbReference type="EMBL" id="OCX12922.1"/>
    </source>
</evidence>
<dbReference type="EMBL" id="MDEO01000036">
    <property type="protein sequence ID" value="OCX12922.1"/>
    <property type="molecule type" value="Genomic_DNA"/>
</dbReference>
<protein>
    <submittedName>
        <fullName evidence="3">Short-chain dehydrogenase</fullName>
    </submittedName>
</protein>
<dbReference type="RefSeq" id="WP_024924353.1">
    <property type="nucleotide sequence ID" value="NZ_MDEO01000036.1"/>
</dbReference>
<dbReference type="InterPro" id="IPR036291">
    <property type="entry name" value="NAD(P)-bd_dom_sf"/>
</dbReference>
<evidence type="ECO:0000313" key="4">
    <source>
        <dbReference type="Proteomes" id="UP000094412"/>
    </source>
</evidence>
<dbReference type="AlphaFoldDB" id="A0A1C2DDS9"/>
<comment type="caution">
    <text evidence="3">The sequence shown here is derived from an EMBL/GenBank/DDBJ whole genome shotgun (WGS) entry which is preliminary data.</text>
</comment>
<dbReference type="InterPro" id="IPR020904">
    <property type="entry name" value="Sc_DH/Rdtase_CS"/>
</dbReference>
<name>A0A1C2DDS9_9HYPH</name>
<dbReference type="STRING" id="1566387.QV13_25485"/>
<dbReference type="PROSITE" id="PS00061">
    <property type="entry name" value="ADH_SHORT"/>
    <property type="match status" value="1"/>
</dbReference>
<dbReference type="GO" id="GO:0016616">
    <property type="term" value="F:oxidoreductase activity, acting on the CH-OH group of donors, NAD or NADP as acceptor"/>
    <property type="evidence" value="ECO:0007669"/>
    <property type="project" value="TreeGrafter"/>
</dbReference>
<evidence type="ECO:0000256" key="2">
    <source>
        <dbReference type="RuleBase" id="RU000363"/>
    </source>
</evidence>
<reference evidence="3 4" key="1">
    <citation type="submission" date="2016-08" db="EMBL/GenBank/DDBJ databases">
        <title>Whole genome sequence of Mesorhizobium sp. strain UASWS1009 isolated from industrial sewage.</title>
        <authorList>
            <person name="Crovadore J."/>
            <person name="Calmin G."/>
            <person name="Chablais R."/>
            <person name="Cochard B."/>
            <person name="Lefort F."/>
        </authorList>
    </citation>
    <scope>NUCLEOTIDE SEQUENCE [LARGE SCALE GENOMIC DNA]</scope>
    <source>
        <strain evidence="3 4">UASWS1009</strain>
    </source>
</reference>
<accession>A0A1C2DDS9</accession>
<dbReference type="Gene3D" id="3.40.50.720">
    <property type="entry name" value="NAD(P)-binding Rossmann-like Domain"/>
    <property type="match status" value="1"/>
</dbReference>
<dbReference type="SUPFAM" id="SSF51735">
    <property type="entry name" value="NAD(P)-binding Rossmann-fold domains"/>
    <property type="match status" value="1"/>
</dbReference>
<dbReference type="InterPro" id="IPR002347">
    <property type="entry name" value="SDR_fam"/>
</dbReference>
<evidence type="ECO:0000256" key="1">
    <source>
        <dbReference type="ARBA" id="ARBA00006484"/>
    </source>
</evidence>
<dbReference type="Proteomes" id="UP000094412">
    <property type="component" value="Unassembled WGS sequence"/>
</dbReference>
<proteinExistence type="inferred from homology"/>
<dbReference type="PANTHER" id="PTHR42760">
    <property type="entry name" value="SHORT-CHAIN DEHYDROGENASES/REDUCTASES FAMILY MEMBER"/>
    <property type="match status" value="1"/>
</dbReference>
<dbReference type="PANTHER" id="PTHR42760:SF40">
    <property type="entry name" value="3-OXOACYL-[ACYL-CARRIER-PROTEIN] REDUCTASE, CHLOROPLASTIC"/>
    <property type="match status" value="1"/>
</dbReference>
<dbReference type="OrthoDB" id="9810908at2"/>
<keyword evidence="4" id="KW-1185">Reference proteome</keyword>